<gene>
    <name evidence="2" type="ORF">X975_27240</name>
</gene>
<evidence type="ECO:0000256" key="1">
    <source>
        <dbReference type="SAM" id="MobiDB-lite"/>
    </source>
</evidence>
<dbReference type="AlphaFoldDB" id="A0A087V1N8"/>
<proteinExistence type="predicted"/>
<dbReference type="EMBL" id="KL866939">
    <property type="protein sequence ID" value="KFM83527.1"/>
    <property type="molecule type" value="Genomic_DNA"/>
</dbReference>
<reference evidence="2 3" key="1">
    <citation type="submission" date="2013-11" db="EMBL/GenBank/DDBJ databases">
        <title>Genome sequencing of Stegodyphus mimosarum.</title>
        <authorList>
            <person name="Bechsgaard J."/>
        </authorList>
    </citation>
    <scope>NUCLEOTIDE SEQUENCE [LARGE SCALE GENOMIC DNA]</scope>
</reference>
<feature type="region of interest" description="Disordered" evidence="1">
    <location>
        <begin position="20"/>
        <end position="49"/>
    </location>
</feature>
<name>A0A087V1N8_STEMI</name>
<keyword evidence="3" id="KW-1185">Reference proteome</keyword>
<protein>
    <submittedName>
        <fullName evidence="2">Uncharacterized protein</fullName>
    </submittedName>
</protein>
<evidence type="ECO:0000313" key="2">
    <source>
        <dbReference type="EMBL" id="KFM83527.1"/>
    </source>
</evidence>
<accession>A0A087V1N8</accession>
<organism evidence="2 3">
    <name type="scientific">Stegodyphus mimosarum</name>
    <name type="common">African social velvet spider</name>
    <dbReference type="NCBI Taxonomy" id="407821"/>
    <lineage>
        <taxon>Eukaryota</taxon>
        <taxon>Metazoa</taxon>
        <taxon>Ecdysozoa</taxon>
        <taxon>Arthropoda</taxon>
        <taxon>Chelicerata</taxon>
        <taxon>Arachnida</taxon>
        <taxon>Araneae</taxon>
        <taxon>Araneomorphae</taxon>
        <taxon>Entelegynae</taxon>
        <taxon>Eresoidea</taxon>
        <taxon>Eresidae</taxon>
        <taxon>Stegodyphus</taxon>
    </lineage>
</organism>
<sequence length="49" mass="5491">MVAGFQDEIDPEDVAVNIKETVTPDIHDISDHSSDAEKEDHAVDRNKEK</sequence>
<feature type="compositionally biased region" description="Basic and acidic residues" evidence="1">
    <location>
        <begin position="25"/>
        <end position="49"/>
    </location>
</feature>
<evidence type="ECO:0000313" key="3">
    <source>
        <dbReference type="Proteomes" id="UP000054359"/>
    </source>
</evidence>
<feature type="non-terminal residue" evidence="2">
    <location>
        <position position="49"/>
    </location>
</feature>
<dbReference type="Proteomes" id="UP000054359">
    <property type="component" value="Unassembled WGS sequence"/>
</dbReference>